<dbReference type="Proteomes" id="UP000032266">
    <property type="component" value="Chromosome"/>
</dbReference>
<reference evidence="1 2" key="1">
    <citation type="submission" date="2014-01" db="EMBL/GenBank/DDBJ databases">
        <title>Full genme sequencing of cellulolytic bacterium Gynuella sunshinyii YC6258T gen. nov., sp. nov.</title>
        <authorList>
            <person name="Khan H."/>
            <person name="Chung E.J."/>
            <person name="Chung Y.R."/>
        </authorList>
    </citation>
    <scope>NUCLEOTIDE SEQUENCE [LARGE SCALE GENOMIC DNA]</scope>
    <source>
        <strain evidence="1 2">YC6258</strain>
    </source>
</reference>
<name>A0A0C5VJJ6_9GAMM</name>
<keyword evidence="2" id="KW-1185">Reference proteome</keyword>
<dbReference type="RefSeq" id="WP_169748963.1">
    <property type="nucleotide sequence ID" value="NZ_CP007142.1"/>
</dbReference>
<gene>
    <name evidence="1" type="ORF">YC6258_02774</name>
</gene>
<protein>
    <submittedName>
        <fullName evidence="1">Uncharacterized protein</fullName>
    </submittedName>
</protein>
<dbReference type="EMBL" id="CP007142">
    <property type="protein sequence ID" value="AJQ94812.1"/>
    <property type="molecule type" value="Genomic_DNA"/>
</dbReference>
<accession>A0A0C5VJJ6</accession>
<proteinExistence type="predicted"/>
<dbReference type="KEGG" id="gsn:YC6258_02774"/>
<dbReference type="AlphaFoldDB" id="A0A0C5VJJ6"/>
<evidence type="ECO:0000313" key="1">
    <source>
        <dbReference type="EMBL" id="AJQ94812.1"/>
    </source>
</evidence>
<sequence length="51" mass="5366">MKLPDVPGTHKRLSIINVYVIYQSGNVAGLADPPEVVIDLPAVDGLKAPAL</sequence>
<evidence type="ECO:0000313" key="2">
    <source>
        <dbReference type="Proteomes" id="UP000032266"/>
    </source>
</evidence>
<dbReference type="HOGENOM" id="CLU_3099389_0_0_6"/>
<organism evidence="1 2">
    <name type="scientific">Gynuella sunshinyii YC6258</name>
    <dbReference type="NCBI Taxonomy" id="1445510"/>
    <lineage>
        <taxon>Bacteria</taxon>
        <taxon>Pseudomonadati</taxon>
        <taxon>Pseudomonadota</taxon>
        <taxon>Gammaproteobacteria</taxon>
        <taxon>Oceanospirillales</taxon>
        <taxon>Saccharospirillaceae</taxon>
        <taxon>Gynuella</taxon>
    </lineage>
</organism>